<sequence length="85" mass="8576">MRKRLHLPAIVAALVTAAGLLTAGSTTPAAAVPATIPLQISNNSGRGDALYIYNLGTNLSTGQQGWADAAGNFHAWPAGGNPPTP</sequence>
<keyword evidence="3" id="KW-1185">Reference proteome</keyword>
<dbReference type="PANTHER" id="PTHR38165">
    <property type="match status" value="1"/>
</dbReference>
<evidence type="ECO:0000256" key="1">
    <source>
        <dbReference type="SAM" id="SignalP"/>
    </source>
</evidence>
<dbReference type="InterPro" id="IPR037398">
    <property type="entry name" value="Glyco_hydro_64_fam"/>
</dbReference>
<comment type="caution">
    <text evidence="2">The sequence shown here is derived from an EMBL/GenBank/DDBJ whole genome shotgun (WGS) entry which is preliminary data.</text>
</comment>
<feature type="signal peptide" evidence="1">
    <location>
        <begin position="1"/>
        <end position="23"/>
    </location>
</feature>
<name>A0A4R4YKM9_9ACTN</name>
<evidence type="ECO:0000313" key="3">
    <source>
        <dbReference type="Proteomes" id="UP000295124"/>
    </source>
</evidence>
<organism evidence="2 3">
    <name type="scientific">Kribbella antibiotica</name>
    <dbReference type="NCBI Taxonomy" id="190195"/>
    <lineage>
        <taxon>Bacteria</taxon>
        <taxon>Bacillati</taxon>
        <taxon>Actinomycetota</taxon>
        <taxon>Actinomycetes</taxon>
        <taxon>Propionibacteriales</taxon>
        <taxon>Kribbellaceae</taxon>
        <taxon>Kribbella</taxon>
    </lineage>
</organism>
<proteinExistence type="predicted"/>
<feature type="non-terminal residue" evidence="2">
    <location>
        <position position="85"/>
    </location>
</feature>
<protein>
    <submittedName>
        <fullName evidence="2">Sugar hydrolase</fullName>
    </submittedName>
</protein>
<dbReference type="Gene3D" id="2.60.110.10">
    <property type="entry name" value="Thaumatin"/>
    <property type="match status" value="1"/>
</dbReference>
<dbReference type="GO" id="GO:0016787">
    <property type="term" value="F:hydrolase activity"/>
    <property type="evidence" value="ECO:0007669"/>
    <property type="project" value="UniProtKB-KW"/>
</dbReference>
<accession>A0A4R4YKM9</accession>
<keyword evidence="2" id="KW-0378">Hydrolase</keyword>
<dbReference type="Proteomes" id="UP000295124">
    <property type="component" value="Unassembled WGS sequence"/>
</dbReference>
<keyword evidence="1" id="KW-0732">Signal</keyword>
<dbReference type="PANTHER" id="PTHR38165:SF1">
    <property type="entry name" value="GLUCANASE B"/>
    <property type="match status" value="1"/>
</dbReference>
<feature type="chain" id="PRO_5038895513" evidence="1">
    <location>
        <begin position="24"/>
        <end position="85"/>
    </location>
</feature>
<dbReference type="InterPro" id="IPR037176">
    <property type="entry name" value="Osmotin/thaumatin-like_sf"/>
</dbReference>
<dbReference type="AlphaFoldDB" id="A0A4R4YKM9"/>
<evidence type="ECO:0000313" key="2">
    <source>
        <dbReference type="EMBL" id="TDD44960.1"/>
    </source>
</evidence>
<dbReference type="EMBL" id="SMKX01000219">
    <property type="protein sequence ID" value="TDD44960.1"/>
    <property type="molecule type" value="Genomic_DNA"/>
</dbReference>
<reference evidence="2 3" key="1">
    <citation type="submission" date="2019-03" db="EMBL/GenBank/DDBJ databases">
        <title>Draft genome sequences of novel Actinobacteria.</title>
        <authorList>
            <person name="Sahin N."/>
            <person name="Ay H."/>
            <person name="Saygin H."/>
        </authorList>
    </citation>
    <scope>NUCLEOTIDE SEQUENCE [LARGE SCALE GENOMIC DNA]</scope>
    <source>
        <strain evidence="2 3">JCM 13523</strain>
    </source>
</reference>
<gene>
    <name evidence="2" type="ORF">E1263_39635</name>
</gene>